<evidence type="ECO:0000313" key="3">
    <source>
        <dbReference type="EMBL" id="KOF94308.1"/>
    </source>
</evidence>
<dbReference type="GO" id="GO:0006260">
    <property type="term" value="P:DNA replication"/>
    <property type="evidence" value="ECO:0007669"/>
    <property type="project" value="TreeGrafter"/>
</dbReference>
<gene>
    <name evidence="3" type="ORF">OCBIM_22002169mg</name>
</gene>
<feature type="domain" description="DNA helicase Pif1-like 2B" evidence="2">
    <location>
        <begin position="18"/>
        <end position="55"/>
    </location>
</feature>
<evidence type="ECO:0000259" key="2">
    <source>
        <dbReference type="Pfam" id="PF21530"/>
    </source>
</evidence>
<dbReference type="SUPFAM" id="SSF52540">
    <property type="entry name" value="P-loop containing nucleoside triphosphate hydrolases"/>
    <property type="match status" value="1"/>
</dbReference>
<name>A0A0L8HYJ1_OCTBM</name>
<organism evidence="3">
    <name type="scientific">Octopus bimaculoides</name>
    <name type="common">California two-spotted octopus</name>
    <dbReference type="NCBI Taxonomy" id="37653"/>
    <lineage>
        <taxon>Eukaryota</taxon>
        <taxon>Metazoa</taxon>
        <taxon>Spiralia</taxon>
        <taxon>Lophotrochozoa</taxon>
        <taxon>Mollusca</taxon>
        <taxon>Cephalopoda</taxon>
        <taxon>Coleoidea</taxon>
        <taxon>Octopodiformes</taxon>
        <taxon>Octopoda</taxon>
        <taxon>Incirrata</taxon>
        <taxon>Octopodidae</taxon>
        <taxon>Octopus</taxon>
    </lineage>
</organism>
<evidence type="ECO:0000259" key="1">
    <source>
        <dbReference type="Pfam" id="PF13538"/>
    </source>
</evidence>
<dbReference type="InterPro" id="IPR049163">
    <property type="entry name" value="Pif1-like_2B_dom"/>
</dbReference>
<dbReference type="EMBL" id="KQ416992">
    <property type="protein sequence ID" value="KOF94308.1"/>
    <property type="molecule type" value="Genomic_DNA"/>
</dbReference>
<accession>A0A0L8HYJ1</accession>
<dbReference type="PANTHER" id="PTHR23274">
    <property type="entry name" value="DNA HELICASE-RELATED"/>
    <property type="match status" value="1"/>
</dbReference>
<dbReference type="InterPro" id="IPR027417">
    <property type="entry name" value="P-loop_NTPase"/>
</dbReference>
<dbReference type="Pfam" id="PF21530">
    <property type="entry name" value="Pif1_2B_dom"/>
    <property type="match status" value="1"/>
</dbReference>
<feature type="domain" description="UvrD-like helicase C-terminal" evidence="1">
    <location>
        <begin position="80"/>
        <end position="119"/>
    </location>
</feature>
<proteinExistence type="predicted"/>
<dbReference type="CDD" id="cd18809">
    <property type="entry name" value="SF1_C_RecD"/>
    <property type="match status" value="1"/>
</dbReference>
<dbReference type="InterPro" id="IPR027785">
    <property type="entry name" value="UvrD-like_helicase_C"/>
</dbReference>
<dbReference type="GO" id="GO:0005657">
    <property type="term" value="C:replication fork"/>
    <property type="evidence" value="ECO:0007669"/>
    <property type="project" value="TreeGrafter"/>
</dbReference>
<dbReference type="AlphaFoldDB" id="A0A0L8HYJ1"/>
<dbReference type="PANTHER" id="PTHR23274:SF51">
    <property type="entry name" value="OS03G0423850 PROTEIN"/>
    <property type="match status" value="1"/>
</dbReference>
<feature type="non-terminal residue" evidence="3">
    <location>
        <position position="1"/>
    </location>
</feature>
<sequence>KDKVLIDDPAEAEHYPLEFLNLLTPSGMPPHKLSLKPGSIVMLLRNISIQNGHCNDVSPSPSDPNLLFTLERTLFPVRLSYAMTINKSQGQTFENVRLFLPQPMFTHGQLYMAYSRARKRRCRG</sequence>
<reference evidence="3" key="1">
    <citation type="submission" date="2015-07" db="EMBL/GenBank/DDBJ databases">
        <title>MeaNS - Measles Nucleotide Surveillance Program.</title>
        <authorList>
            <person name="Tran T."/>
            <person name="Druce J."/>
        </authorList>
    </citation>
    <scope>NUCLEOTIDE SEQUENCE</scope>
    <source>
        <strain evidence="3">UCB-OBI-ISO-001</strain>
        <tissue evidence="3">Gonad</tissue>
    </source>
</reference>
<dbReference type="Pfam" id="PF13538">
    <property type="entry name" value="UvrD_C_2"/>
    <property type="match status" value="1"/>
</dbReference>
<protein>
    <submittedName>
        <fullName evidence="3">Uncharacterized protein</fullName>
    </submittedName>
</protein>
<dbReference type="Gene3D" id="3.40.50.300">
    <property type="entry name" value="P-loop containing nucleotide triphosphate hydrolases"/>
    <property type="match status" value="1"/>
</dbReference>